<keyword evidence="3 9" id="KW-0732">Signal</keyword>
<evidence type="ECO:0000259" key="11">
    <source>
        <dbReference type="PROSITE" id="PS51210"/>
    </source>
</evidence>
<protein>
    <recommendedName>
        <fullName evidence="2 9">Lysophospholipase</fullName>
        <ecNumber evidence="2 9">3.1.1.5</ecNumber>
    </recommendedName>
</protein>
<keyword evidence="10" id="KW-0812">Transmembrane</keyword>
<evidence type="ECO:0000256" key="3">
    <source>
        <dbReference type="ARBA" id="ARBA00022729"/>
    </source>
</evidence>
<keyword evidence="6 8" id="KW-0443">Lipid metabolism</keyword>
<dbReference type="PANTHER" id="PTHR10728:SF33">
    <property type="entry name" value="LYSOPHOSPHOLIPASE 1-RELATED"/>
    <property type="match status" value="1"/>
</dbReference>
<dbReference type="Pfam" id="PF01735">
    <property type="entry name" value="PLA2_B"/>
    <property type="match status" value="1"/>
</dbReference>
<reference evidence="12 13" key="1">
    <citation type="journal article" date="2020" name="ISME J.">
        <title>Uncovering the hidden diversity of litter-decomposition mechanisms in mushroom-forming fungi.</title>
        <authorList>
            <person name="Floudas D."/>
            <person name="Bentzer J."/>
            <person name="Ahren D."/>
            <person name="Johansson T."/>
            <person name="Persson P."/>
            <person name="Tunlid A."/>
        </authorList>
    </citation>
    <scope>NUCLEOTIDE SEQUENCE [LARGE SCALE GENOMIC DNA]</scope>
    <source>
        <strain evidence="12 13">CBS 146.42</strain>
    </source>
</reference>
<dbReference type="Gene3D" id="3.40.1090.10">
    <property type="entry name" value="Cytosolic phospholipase A2 catalytic domain"/>
    <property type="match status" value="1"/>
</dbReference>
<dbReference type="Proteomes" id="UP000559027">
    <property type="component" value="Unassembled WGS sequence"/>
</dbReference>
<accession>A0A8H5D7I6</accession>
<keyword evidence="5 8" id="KW-0442">Lipid degradation</keyword>
<dbReference type="AlphaFoldDB" id="A0A8H5D7I6"/>
<feature type="transmembrane region" description="Helical" evidence="10">
    <location>
        <begin position="645"/>
        <end position="666"/>
    </location>
</feature>
<evidence type="ECO:0000313" key="13">
    <source>
        <dbReference type="Proteomes" id="UP000559027"/>
    </source>
</evidence>
<evidence type="ECO:0000313" key="12">
    <source>
        <dbReference type="EMBL" id="KAF5355009.1"/>
    </source>
</evidence>
<comment type="catalytic activity">
    <reaction evidence="9">
        <text>a 1-acyl-sn-glycero-3-phosphocholine + H2O = sn-glycerol 3-phosphocholine + a fatty acid + H(+)</text>
        <dbReference type="Rhea" id="RHEA:15177"/>
        <dbReference type="ChEBI" id="CHEBI:15377"/>
        <dbReference type="ChEBI" id="CHEBI:15378"/>
        <dbReference type="ChEBI" id="CHEBI:16870"/>
        <dbReference type="ChEBI" id="CHEBI:28868"/>
        <dbReference type="ChEBI" id="CHEBI:58168"/>
        <dbReference type="EC" id="3.1.1.5"/>
    </reaction>
</comment>
<dbReference type="SUPFAM" id="SSF52151">
    <property type="entry name" value="FabD/lysophospholipase-like"/>
    <property type="match status" value="1"/>
</dbReference>
<gene>
    <name evidence="12" type="ORF">D9756_005225</name>
</gene>
<feature type="signal peptide" evidence="9">
    <location>
        <begin position="1"/>
        <end position="21"/>
    </location>
</feature>
<evidence type="ECO:0000256" key="9">
    <source>
        <dbReference type="RuleBase" id="RU362103"/>
    </source>
</evidence>
<evidence type="ECO:0000256" key="10">
    <source>
        <dbReference type="SAM" id="Phobius"/>
    </source>
</evidence>
<comment type="similarity">
    <text evidence="1 9">Belongs to the lysophospholipase family.</text>
</comment>
<dbReference type="InterPro" id="IPR002642">
    <property type="entry name" value="LysoPLipase_cat_dom"/>
</dbReference>
<feature type="domain" description="PLA2c" evidence="11">
    <location>
        <begin position="42"/>
        <end position="613"/>
    </location>
</feature>
<name>A0A8H5D7I6_9AGAR</name>
<evidence type="ECO:0000256" key="4">
    <source>
        <dbReference type="ARBA" id="ARBA00022801"/>
    </source>
</evidence>
<dbReference type="OrthoDB" id="4084751at2759"/>
<sequence>MFPSRVLRLLFLSCLSIPLHALDPPDPSQNSVTDYAPQTNVECPDFSTESLVRTWMPQNQTLHPREDDYINTRAQNVLPKAWKDWLGDGSRMGYDLSSLNATQWPKIGIALPGGGLRAAQYAAGALSGLDARNKTAKDAGTGGLLQVASYITGLSGGSWITGSLFFNDFPTLHNLVLGDGSTLDGWKLDLPFATPDGSNLFSDNNQYFYGSIIWSIMAKAQKGIDTSLTDPWARMISYHFLNQTTRANFFTNDSAHGAGQLWSNIPLIPSYQQYLTPFPIVVADSRPVGSNLTTALDLESTITPLEIASYDPSLSAGMNLTFAGTHLSNSKAENGSACVTGFDQAGFIMGSSASLFNQILDFAHNTIDGFSDNDANGLLYTLRRQLDEVRTRADDVANWPNPFSGIKLNTFQDANATWLELLDGASNSENVPYAPLFVRKRALDVIVTLESSADNNNFPNGSSPITTAKRLSTILQSSHQQFPPIPATPEDFISTGVNARATFFGCDPESTADYPMVIYLPNAPPINGDDPITNTATFQLTYTHKHTQLFLDAVQKLTIEGFTPNANTPDSNFGTCLQCAAFDRARMRLSPAPPRSDICTQCFKQYCYDRQNPPSRDELPNRSQTFKDPDPQGLTNFLDANKFKFVGGLVGLVILIGLLIAGSCWWKRRKDKKFYKRISETYQNEAFAIPIYPSNHSKSGSTVYEPIYEMPRHQGQL</sequence>
<dbReference type="GO" id="GO:0005829">
    <property type="term" value="C:cytosol"/>
    <property type="evidence" value="ECO:0007669"/>
    <property type="project" value="TreeGrafter"/>
</dbReference>
<dbReference type="EC" id="3.1.1.5" evidence="2 9"/>
<proteinExistence type="inferred from homology"/>
<dbReference type="GO" id="GO:0004623">
    <property type="term" value="F:phospholipase A2 activity"/>
    <property type="evidence" value="ECO:0007669"/>
    <property type="project" value="TreeGrafter"/>
</dbReference>
<dbReference type="InterPro" id="IPR016035">
    <property type="entry name" value="Acyl_Trfase/lysoPLipase"/>
</dbReference>
<evidence type="ECO:0000256" key="7">
    <source>
        <dbReference type="ARBA" id="ARBA00023180"/>
    </source>
</evidence>
<evidence type="ECO:0000256" key="1">
    <source>
        <dbReference type="ARBA" id="ARBA00008780"/>
    </source>
</evidence>
<dbReference type="PANTHER" id="PTHR10728">
    <property type="entry name" value="CYTOSOLIC PHOSPHOLIPASE A2"/>
    <property type="match status" value="1"/>
</dbReference>
<keyword evidence="10" id="KW-1133">Transmembrane helix</keyword>
<keyword evidence="4 8" id="KW-0378">Hydrolase</keyword>
<evidence type="ECO:0000256" key="8">
    <source>
        <dbReference type="PROSITE-ProRule" id="PRU00555"/>
    </source>
</evidence>
<keyword evidence="10" id="KW-0472">Membrane</keyword>
<keyword evidence="7" id="KW-0325">Glycoprotein</keyword>
<comment type="caution">
    <text evidence="12">The sequence shown here is derived from an EMBL/GenBank/DDBJ whole genome shotgun (WGS) entry which is preliminary data.</text>
</comment>
<evidence type="ECO:0000256" key="2">
    <source>
        <dbReference type="ARBA" id="ARBA00013274"/>
    </source>
</evidence>
<organism evidence="12 13">
    <name type="scientific">Leucocoprinus leucothites</name>
    <dbReference type="NCBI Taxonomy" id="201217"/>
    <lineage>
        <taxon>Eukaryota</taxon>
        <taxon>Fungi</taxon>
        <taxon>Dikarya</taxon>
        <taxon>Basidiomycota</taxon>
        <taxon>Agaricomycotina</taxon>
        <taxon>Agaricomycetes</taxon>
        <taxon>Agaricomycetidae</taxon>
        <taxon>Agaricales</taxon>
        <taxon>Agaricineae</taxon>
        <taxon>Agaricaceae</taxon>
        <taxon>Leucocoprinus</taxon>
    </lineage>
</organism>
<dbReference type="EMBL" id="JAACJO010000008">
    <property type="protein sequence ID" value="KAF5355009.1"/>
    <property type="molecule type" value="Genomic_DNA"/>
</dbReference>
<feature type="chain" id="PRO_5034988168" description="Lysophospholipase" evidence="9">
    <location>
        <begin position="22"/>
        <end position="717"/>
    </location>
</feature>
<evidence type="ECO:0000256" key="5">
    <source>
        <dbReference type="ARBA" id="ARBA00022963"/>
    </source>
</evidence>
<evidence type="ECO:0000256" key="6">
    <source>
        <dbReference type="ARBA" id="ARBA00023098"/>
    </source>
</evidence>
<dbReference type="GO" id="GO:0004622">
    <property type="term" value="F:phosphatidylcholine lysophospholipase activity"/>
    <property type="evidence" value="ECO:0007669"/>
    <property type="project" value="UniProtKB-EC"/>
</dbReference>
<keyword evidence="13" id="KW-1185">Reference proteome</keyword>
<dbReference type="GO" id="GO:0046475">
    <property type="term" value="P:glycerophospholipid catabolic process"/>
    <property type="evidence" value="ECO:0007669"/>
    <property type="project" value="TreeGrafter"/>
</dbReference>
<dbReference type="SMART" id="SM00022">
    <property type="entry name" value="PLAc"/>
    <property type="match status" value="1"/>
</dbReference>
<dbReference type="PROSITE" id="PS51210">
    <property type="entry name" value="PLA2C"/>
    <property type="match status" value="1"/>
</dbReference>